<accession>A0ACC8XE74</accession>
<dbReference type="Proteomes" id="UP000188637">
    <property type="component" value="Unassembled WGS sequence"/>
</dbReference>
<reference evidence="1" key="1">
    <citation type="submission" date="2016-08" db="EMBL/GenBank/DDBJ databases">
        <authorList>
            <person name="Ngugi D.K."/>
            <person name="Miyake S."/>
            <person name="Stingl U."/>
        </authorList>
    </citation>
    <scope>NUCLEOTIDE SEQUENCE</scope>
    <source>
        <strain evidence="1">SCG-D08WGA-EpuloA1</strain>
    </source>
</reference>
<evidence type="ECO:0000313" key="1">
    <source>
        <dbReference type="EMBL" id="ONI41174.1"/>
    </source>
</evidence>
<dbReference type="EMBL" id="LJHD01000223">
    <property type="protein sequence ID" value="ONI41174.1"/>
    <property type="molecule type" value="Genomic_DNA"/>
</dbReference>
<protein>
    <submittedName>
        <fullName evidence="1">Uncharacterized protein</fullName>
    </submittedName>
</protein>
<keyword evidence="2" id="KW-1185">Reference proteome</keyword>
<name>A0ACC8XE74_9FIRM</name>
<sequence length="457" mass="49778">MNKITEGVIWKQVILFIIPIILSALFQQLYAITDTIILGRYLGTEALSAAGGSASKIITMAINFFIGFSVGITSFISQHLGNKNYNMVKNVIYNGIALCTVFGIIISIIGVAGSKQFLIWLNTPLATLDLATTYLTTFCVGLLSCLLYNLFAGILRATGNSKSPLYVLIFCNLLNIGLDLVFVLSFKMGIFGVALATLISQGISAIILASIIYNLVHTFDGSKVDIKIDITLIKKMAYIGFPSGLQSIMYSISNIAVQSSVNSFGTVAVAGWATYVKLDNVVDVFLSSLSNSAITFVGQNYGAKNIERIKNCVRTIMIMGLIMIGAICGIFILTGPILFGMFSTDLAVVEVAYNLTFVIMPMYIFAIPHQVLSNALKGCGNTFMPMIITLIGVVGIRLLWVNLILPMNMNISFLGLCYPISAIIMSIIFTIYYKKYFKKIASSMDLSSMNYVAMKCI</sequence>
<evidence type="ECO:0000313" key="2">
    <source>
        <dbReference type="Proteomes" id="UP000188637"/>
    </source>
</evidence>
<comment type="caution">
    <text evidence="1">The sequence shown here is derived from an EMBL/GenBank/DDBJ whole genome shotgun (WGS) entry which is preliminary data.</text>
</comment>
<proteinExistence type="predicted"/>
<organism evidence="1 2">
    <name type="scientific">Candidatus Epulonipiscium fishelsonii</name>
    <dbReference type="NCBI Taxonomy" id="77094"/>
    <lineage>
        <taxon>Bacteria</taxon>
        <taxon>Bacillati</taxon>
        <taxon>Bacillota</taxon>
        <taxon>Clostridia</taxon>
        <taxon>Lachnospirales</taxon>
        <taxon>Lachnospiraceae</taxon>
        <taxon>Candidatus Epulonipiscium</taxon>
    </lineage>
</organism>
<gene>
    <name evidence="1" type="ORF">AN640_00250</name>
</gene>